<keyword evidence="2" id="KW-1185">Reference proteome</keyword>
<name>A0ACC0WIA1_9STRA</name>
<comment type="caution">
    <text evidence="1">The sequence shown here is derived from an EMBL/GenBank/DDBJ whole genome shotgun (WGS) entry which is preliminary data.</text>
</comment>
<gene>
    <name evidence="1" type="ORF">PsorP6_012260</name>
</gene>
<dbReference type="EMBL" id="CM047591">
    <property type="protein sequence ID" value="KAI9918487.1"/>
    <property type="molecule type" value="Genomic_DNA"/>
</dbReference>
<accession>A0ACC0WIA1</accession>
<dbReference type="Proteomes" id="UP001163321">
    <property type="component" value="Chromosome 12"/>
</dbReference>
<protein>
    <submittedName>
        <fullName evidence="1">Uncharacterized protein</fullName>
    </submittedName>
</protein>
<evidence type="ECO:0000313" key="1">
    <source>
        <dbReference type="EMBL" id="KAI9918487.1"/>
    </source>
</evidence>
<organism evidence="1 2">
    <name type="scientific">Peronosclerospora sorghi</name>
    <dbReference type="NCBI Taxonomy" id="230839"/>
    <lineage>
        <taxon>Eukaryota</taxon>
        <taxon>Sar</taxon>
        <taxon>Stramenopiles</taxon>
        <taxon>Oomycota</taxon>
        <taxon>Peronosporomycetes</taxon>
        <taxon>Peronosporales</taxon>
        <taxon>Peronosporaceae</taxon>
        <taxon>Peronosclerospora</taxon>
    </lineage>
</organism>
<evidence type="ECO:0000313" key="2">
    <source>
        <dbReference type="Proteomes" id="UP001163321"/>
    </source>
</evidence>
<reference evidence="1 2" key="1">
    <citation type="journal article" date="2022" name="bioRxiv">
        <title>The genome of the oomycete Peronosclerospora sorghi, a cosmopolitan pathogen of maize and sorghum, is inflated with dispersed pseudogenes.</title>
        <authorList>
            <person name="Fletcher K."/>
            <person name="Martin F."/>
            <person name="Isakeit T."/>
            <person name="Cavanaugh K."/>
            <person name="Magill C."/>
            <person name="Michelmore R."/>
        </authorList>
    </citation>
    <scope>NUCLEOTIDE SEQUENCE [LARGE SCALE GENOMIC DNA]</scope>
    <source>
        <strain evidence="1">P6</strain>
    </source>
</reference>
<proteinExistence type="predicted"/>
<sequence length="59" mass="6374">MGIRFVLMAAMGFISCMYVMIFSNLLLLLPETNRAAHIGPILSVSESSNEGSSLLLALE</sequence>